<comment type="caution">
    <text evidence="9">The sequence shown here is derived from an EMBL/GenBank/DDBJ whole genome shotgun (WGS) entry which is preliminary data.</text>
</comment>
<comment type="cofactor">
    <cofactor evidence="8">
        <name>a divalent metal cation</name>
        <dbReference type="ChEBI" id="CHEBI:60240"/>
    </cofactor>
    <text evidence="8">Binds 2 divalent metal cations per subunit.</text>
</comment>
<dbReference type="InterPro" id="IPR008007">
    <property type="entry name" value="Peptidase_M42"/>
</dbReference>
<evidence type="ECO:0000256" key="2">
    <source>
        <dbReference type="ARBA" id="ARBA00022438"/>
    </source>
</evidence>
<feature type="binding site" evidence="8">
    <location>
        <position position="322"/>
    </location>
    <ligand>
        <name>Zn(2+)</name>
        <dbReference type="ChEBI" id="CHEBI:29105"/>
        <label>2</label>
    </ligand>
</feature>
<sequence length="358" mass="39380">MDSMAQMMKELTEIHGASGFESEVRRKMEEYLEPLTEEILKDRLGSVIARKTGDVNGPRVLIAGHLDEIGFMVTHITDQGFLRFQQLGGWWTHTLPSQRVMIKTRKGERLGIIGCKAPHVLTKEEQNKLIPLTQLFIDVGAGSREEVEEMGIRLGDPVTPLSDFFTMRNGELWGGKALDNRAGCALAVEVLKRLQGEDHPNIVFSGATVQEEVGLRGAATVANLVKPDIAFALDVGAAYDTPGFESYQAKADIGKGPLLMLMDFTMVPHIGLRDLVIDTADELEISLQYDALMQGGTDGGRFHLNGIGCPTVAIGFPTRYIHSHNSLMSRSDFEQAATLLTALIKKLDHDTVQKLFAH</sequence>
<dbReference type="AlphaFoldDB" id="A0A7W1WQG8"/>
<feature type="binding site" evidence="8">
    <location>
        <position position="65"/>
    </location>
    <ligand>
        <name>Zn(2+)</name>
        <dbReference type="ChEBI" id="CHEBI:29105"/>
        <label>1</label>
    </ligand>
</feature>
<accession>A0A7W1WQG8</accession>
<dbReference type="Proteomes" id="UP000535491">
    <property type="component" value="Unassembled WGS sequence"/>
</dbReference>
<dbReference type="Pfam" id="PF05343">
    <property type="entry name" value="Peptidase_M42"/>
    <property type="match status" value="1"/>
</dbReference>
<feature type="active site" description="Proton acceptor" evidence="7">
    <location>
        <position position="211"/>
    </location>
</feature>
<evidence type="ECO:0000256" key="6">
    <source>
        <dbReference type="PIRNR" id="PIRNR001123"/>
    </source>
</evidence>
<evidence type="ECO:0000256" key="7">
    <source>
        <dbReference type="PIRSR" id="PIRSR001123-1"/>
    </source>
</evidence>
<dbReference type="SUPFAM" id="SSF53187">
    <property type="entry name" value="Zn-dependent exopeptidases"/>
    <property type="match status" value="1"/>
</dbReference>
<feature type="binding site" evidence="8">
    <location>
        <position position="212"/>
    </location>
    <ligand>
        <name>Zn(2+)</name>
        <dbReference type="ChEBI" id="CHEBI:29105"/>
        <label>2</label>
    </ligand>
</feature>
<evidence type="ECO:0000256" key="3">
    <source>
        <dbReference type="ARBA" id="ARBA00022670"/>
    </source>
</evidence>
<feature type="binding site" evidence="8">
    <location>
        <position position="179"/>
    </location>
    <ligand>
        <name>Zn(2+)</name>
        <dbReference type="ChEBI" id="CHEBI:29105"/>
        <label>1</label>
    </ligand>
</feature>
<dbReference type="PANTHER" id="PTHR32481">
    <property type="entry name" value="AMINOPEPTIDASE"/>
    <property type="match status" value="1"/>
</dbReference>
<organism evidence="9 10">
    <name type="scientific">Paenactinomyces guangxiensis</name>
    <dbReference type="NCBI Taxonomy" id="1490290"/>
    <lineage>
        <taxon>Bacteria</taxon>
        <taxon>Bacillati</taxon>
        <taxon>Bacillota</taxon>
        <taxon>Bacilli</taxon>
        <taxon>Bacillales</taxon>
        <taxon>Thermoactinomycetaceae</taxon>
        <taxon>Paenactinomyces</taxon>
    </lineage>
</organism>
<dbReference type="RefSeq" id="WP_181751447.1">
    <property type="nucleotide sequence ID" value="NZ_JACEIQ010000006.1"/>
</dbReference>
<protein>
    <submittedName>
        <fullName evidence="9">M42 family metallopeptidase</fullName>
    </submittedName>
</protein>
<feature type="binding site" evidence="8">
    <location>
        <position position="234"/>
    </location>
    <ligand>
        <name>Zn(2+)</name>
        <dbReference type="ChEBI" id="CHEBI:29105"/>
        <label>1</label>
    </ligand>
</feature>
<evidence type="ECO:0000256" key="1">
    <source>
        <dbReference type="ARBA" id="ARBA00006272"/>
    </source>
</evidence>
<evidence type="ECO:0000256" key="4">
    <source>
        <dbReference type="ARBA" id="ARBA00022723"/>
    </source>
</evidence>
<dbReference type="InterPro" id="IPR023367">
    <property type="entry name" value="Peptidase_M42_dom2"/>
</dbReference>
<dbReference type="GO" id="GO:0006508">
    <property type="term" value="P:proteolysis"/>
    <property type="evidence" value="ECO:0007669"/>
    <property type="project" value="UniProtKB-KW"/>
</dbReference>
<evidence type="ECO:0000256" key="8">
    <source>
        <dbReference type="PIRSR" id="PIRSR001123-2"/>
    </source>
</evidence>
<dbReference type="Gene3D" id="2.40.30.40">
    <property type="entry name" value="Peptidase M42, domain 2"/>
    <property type="match status" value="1"/>
</dbReference>
<keyword evidence="2" id="KW-0031">Aminopeptidase</keyword>
<evidence type="ECO:0000256" key="5">
    <source>
        <dbReference type="ARBA" id="ARBA00022801"/>
    </source>
</evidence>
<dbReference type="GO" id="GO:0004177">
    <property type="term" value="F:aminopeptidase activity"/>
    <property type="evidence" value="ECO:0007669"/>
    <property type="project" value="UniProtKB-UniRule"/>
</dbReference>
<dbReference type="PANTHER" id="PTHR32481:SF0">
    <property type="entry name" value="AMINOPEPTIDASE YPDE-RELATED"/>
    <property type="match status" value="1"/>
</dbReference>
<keyword evidence="4 8" id="KW-0479">Metal-binding</keyword>
<keyword evidence="5" id="KW-0378">Hydrolase</keyword>
<feature type="binding site" evidence="8">
    <location>
        <position position="179"/>
    </location>
    <ligand>
        <name>Zn(2+)</name>
        <dbReference type="ChEBI" id="CHEBI:29105"/>
        <label>2</label>
    </ligand>
</feature>
<dbReference type="GO" id="GO:0046872">
    <property type="term" value="F:metal ion binding"/>
    <property type="evidence" value="ECO:0007669"/>
    <property type="project" value="UniProtKB-UniRule"/>
</dbReference>
<dbReference type="EMBL" id="JACEIQ010000006">
    <property type="protein sequence ID" value="MBA4494199.1"/>
    <property type="molecule type" value="Genomic_DNA"/>
</dbReference>
<name>A0A7W1WQG8_9BACL</name>
<keyword evidence="3" id="KW-0645">Protease</keyword>
<reference evidence="9 10" key="1">
    <citation type="submission" date="2020-07" db="EMBL/GenBank/DDBJ databases">
        <authorList>
            <person name="Feng H."/>
        </authorList>
    </citation>
    <scope>NUCLEOTIDE SEQUENCE [LARGE SCALE GENOMIC DNA]</scope>
    <source>
        <strain evidence="10">s-10</strain>
    </source>
</reference>
<proteinExistence type="inferred from homology"/>
<keyword evidence="10" id="KW-1185">Reference proteome</keyword>
<gene>
    <name evidence="9" type="ORF">H1191_07765</name>
</gene>
<evidence type="ECO:0000313" key="10">
    <source>
        <dbReference type="Proteomes" id="UP000535491"/>
    </source>
</evidence>
<dbReference type="SUPFAM" id="SSF101821">
    <property type="entry name" value="Aminopeptidase/glucanase lid domain"/>
    <property type="match status" value="1"/>
</dbReference>
<comment type="similarity">
    <text evidence="1 6">Belongs to the peptidase M42 family.</text>
</comment>
<evidence type="ECO:0000313" key="9">
    <source>
        <dbReference type="EMBL" id="MBA4494199.1"/>
    </source>
</evidence>
<dbReference type="InterPro" id="IPR051464">
    <property type="entry name" value="Peptidase_M42_aminopept"/>
</dbReference>
<dbReference type="PIRSF" id="PIRSF001123">
    <property type="entry name" value="PepA_GA"/>
    <property type="match status" value="1"/>
</dbReference>
<dbReference type="Gene3D" id="3.40.630.10">
    <property type="entry name" value="Zn peptidases"/>
    <property type="match status" value="1"/>
</dbReference>
<dbReference type="CDD" id="cd05656">
    <property type="entry name" value="M42_Frv"/>
    <property type="match status" value="1"/>
</dbReference>